<dbReference type="PANTHER" id="PTHR30478:SF0">
    <property type="entry name" value="BETA SLIDING CLAMP"/>
    <property type="match status" value="1"/>
</dbReference>
<comment type="subcellular location">
    <subcellularLocation>
        <location evidence="1 10">Cytoplasm</location>
    </subcellularLocation>
</comment>
<keyword evidence="8 10" id="KW-0239">DNA-directed DNA polymerase</keyword>
<dbReference type="NCBIfam" id="TIGR00663">
    <property type="entry name" value="dnan"/>
    <property type="match status" value="1"/>
</dbReference>
<evidence type="ECO:0000256" key="1">
    <source>
        <dbReference type="ARBA" id="ARBA00004496"/>
    </source>
</evidence>
<dbReference type="GO" id="GO:0003887">
    <property type="term" value="F:DNA-directed DNA polymerase activity"/>
    <property type="evidence" value="ECO:0007669"/>
    <property type="project" value="UniProtKB-UniRule"/>
</dbReference>
<dbReference type="RefSeq" id="WP_317635521.1">
    <property type="nucleotide sequence ID" value="NZ_AP026802.1"/>
</dbReference>
<evidence type="ECO:0000313" key="15">
    <source>
        <dbReference type="Proteomes" id="UP001321861"/>
    </source>
</evidence>
<accession>A0AAU9CYR3</accession>
<dbReference type="InterPro" id="IPR046938">
    <property type="entry name" value="DNA_clamp_sf"/>
</dbReference>
<dbReference type="Pfam" id="PF02767">
    <property type="entry name" value="DNA_pol3_beta_2"/>
    <property type="match status" value="1"/>
</dbReference>
<dbReference type="InterPro" id="IPR001001">
    <property type="entry name" value="DNA_polIII_beta"/>
</dbReference>
<dbReference type="EMBL" id="AP026802">
    <property type="protein sequence ID" value="BDR57561.1"/>
    <property type="molecule type" value="Genomic_DNA"/>
</dbReference>
<comment type="subunit">
    <text evidence="10">Forms a ring-shaped head-to-tail homodimer around DNA.</text>
</comment>
<dbReference type="Pfam" id="PF00712">
    <property type="entry name" value="DNA_pol3_beta"/>
    <property type="match status" value="1"/>
</dbReference>
<evidence type="ECO:0000256" key="7">
    <source>
        <dbReference type="ARBA" id="ARBA00022705"/>
    </source>
</evidence>
<evidence type="ECO:0000256" key="2">
    <source>
        <dbReference type="ARBA" id="ARBA00010752"/>
    </source>
</evidence>
<comment type="similarity">
    <text evidence="2 10">Belongs to the beta sliding clamp family.</text>
</comment>
<feature type="domain" description="DNA polymerase III beta sliding clamp central" evidence="12">
    <location>
        <begin position="135"/>
        <end position="247"/>
    </location>
</feature>
<evidence type="ECO:0000256" key="8">
    <source>
        <dbReference type="ARBA" id="ARBA00022932"/>
    </source>
</evidence>
<dbReference type="Proteomes" id="UP001321861">
    <property type="component" value="Chromosome"/>
</dbReference>
<sequence>MKFKIKRNLLLKHITRANKGIASKTPQEVLHNLFLEVLNDQIRITGSNSSLRIESEIPVDNNEDLQISEIGSIIVDAKLLTDIIRRMSNEYINLELVGQRTLHIFDVDTEFKVQISKQDEYPTVEKADFQNSYTMSSEIFSNVIKDVIFAISKLEIQVVMTGVNLRFEPGKIYFIATDSHRLSQRVIEAPEVTSNFSVIIPGSNLNVLLGLLEEEKEVRMSVSDDLVVFRFSDYSFYSRLIKETYPDTDAVFPHEFNMVVKADTHEWFQAVERAAIISSGNSSNMITFNLDGDRKKIILSGVSDKEDSYKEELPFSEITGDNLVIHFNANFMLDALRAYSEGETQMNFTTSRGALTLENENYGESFLQLVTPIITYD</sequence>
<evidence type="ECO:0000259" key="12">
    <source>
        <dbReference type="Pfam" id="PF02767"/>
    </source>
</evidence>
<proteinExistence type="inferred from homology"/>
<dbReference type="InterPro" id="IPR022637">
    <property type="entry name" value="DNA_polIII_beta_cen"/>
</dbReference>
<dbReference type="GO" id="GO:0005737">
    <property type="term" value="C:cytoplasm"/>
    <property type="evidence" value="ECO:0007669"/>
    <property type="project" value="UniProtKB-SubCell"/>
</dbReference>
<dbReference type="Gene3D" id="3.10.150.10">
    <property type="entry name" value="DNA Polymerase III, subunit A, domain 2"/>
    <property type="match status" value="1"/>
</dbReference>
<dbReference type="Pfam" id="PF02768">
    <property type="entry name" value="DNA_pol3_beta_3"/>
    <property type="match status" value="1"/>
</dbReference>
<evidence type="ECO:0000259" key="11">
    <source>
        <dbReference type="Pfam" id="PF00712"/>
    </source>
</evidence>
<keyword evidence="4 10" id="KW-0963">Cytoplasm</keyword>
<feature type="domain" description="DNA polymerase III beta sliding clamp N-terminal" evidence="11">
    <location>
        <begin position="1"/>
        <end position="124"/>
    </location>
</feature>
<evidence type="ECO:0000256" key="4">
    <source>
        <dbReference type="ARBA" id="ARBA00022490"/>
    </source>
</evidence>
<dbReference type="InterPro" id="IPR022634">
    <property type="entry name" value="DNA_polIII_beta_N"/>
</dbReference>
<organism evidence="14 15">
    <name type="scientific">Xylocopilactobacillus apicola</name>
    <dbReference type="NCBI Taxonomy" id="2932184"/>
    <lineage>
        <taxon>Bacteria</taxon>
        <taxon>Bacillati</taxon>
        <taxon>Bacillota</taxon>
        <taxon>Bacilli</taxon>
        <taxon>Lactobacillales</taxon>
        <taxon>Lactobacillaceae</taxon>
        <taxon>Xylocopilactobacillus</taxon>
    </lineage>
</organism>
<dbReference type="SMART" id="SM00480">
    <property type="entry name" value="POL3Bc"/>
    <property type="match status" value="1"/>
</dbReference>
<dbReference type="CDD" id="cd00140">
    <property type="entry name" value="beta_clamp"/>
    <property type="match status" value="1"/>
</dbReference>
<protein>
    <recommendedName>
        <fullName evidence="3 10">Beta sliding clamp</fullName>
    </recommendedName>
</protein>
<keyword evidence="5 10" id="KW-0808">Transferase</keyword>
<keyword evidence="9" id="KW-0238">DNA-binding</keyword>
<dbReference type="GO" id="GO:0006271">
    <property type="term" value="P:DNA strand elongation involved in DNA replication"/>
    <property type="evidence" value="ECO:0007669"/>
    <property type="project" value="TreeGrafter"/>
</dbReference>
<keyword evidence="7 10" id="KW-0235">DNA replication</keyword>
<dbReference type="SUPFAM" id="SSF55979">
    <property type="entry name" value="DNA clamp"/>
    <property type="match status" value="3"/>
</dbReference>
<evidence type="ECO:0000256" key="10">
    <source>
        <dbReference type="PIRNR" id="PIRNR000804"/>
    </source>
</evidence>
<dbReference type="KEGG" id="xap:XA3_00020"/>
<dbReference type="PIRSF" id="PIRSF000804">
    <property type="entry name" value="DNA_pol_III_b"/>
    <property type="match status" value="1"/>
</dbReference>
<gene>
    <name evidence="14" type="primary">dnaN</name>
    <name evidence="14" type="ORF">XA3_00020</name>
</gene>
<keyword evidence="15" id="KW-1185">Reference proteome</keyword>
<dbReference type="GO" id="GO:0003677">
    <property type="term" value="F:DNA binding"/>
    <property type="evidence" value="ECO:0007669"/>
    <property type="project" value="UniProtKB-UniRule"/>
</dbReference>
<dbReference type="PANTHER" id="PTHR30478">
    <property type="entry name" value="DNA POLYMERASE III SUBUNIT BETA"/>
    <property type="match status" value="1"/>
</dbReference>
<evidence type="ECO:0000259" key="13">
    <source>
        <dbReference type="Pfam" id="PF02768"/>
    </source>
</evidence>
<dbReference type="InterPro" id="IPR022635">
    <property type="entry name" value="DNA_polIII_beta_C"/>
</dbReference>
<keyword evidence="6 10" id="KW-0548">Nucleotidyltransferase</keyword>
<reference evidence="14 15" key="1">
    <citation type="journal article" date="2023" name="Microbiol. Spectr.">
        <title>Symbiosis of Carpenter Bees with Uncharacterized Lactic Acid Bacteria Showing NAD Auxotrophy.</title>
        <authorList>
            <person name="Kawasaki S."/>
            <person name="Ozawa K."/>
            <person name="Mori T."/>
            <person name="Yamamoto A."/>
            <person name="Ito M."/>
            <person name="Ohkuma M."/>
            <person name="Sakamoto M."/>
            <person name="Matsutani M."/>
        </authorList>
    </citation>
    <scope>NUCLEOTIDE SEQUENCE [LARGE SCALE GENOMIC DNA]</scope>
    <source>
        <strain evidence="14 15">XA3</strain>
    </source>
</reference>
<evidence type="ECO:0000256" key="6">
    <source>
        <dbReference type="ARBA" id="ARBA00022695"/>
    </source>
</evidence>
<dbReference type="GO" id="GO:0009360">
    <property type="term" value="C:DNA polymerase III complex"/>
    <property type="evidence" value="ECO:0007669"/>
    <property type="project" value="InterPro"/>
</dbReference>
<evidence type="ECO:0000256" key="3">
    <source>
        <dbReference type="ARBA" id="ARBA00021035"/>
    </source>
</evidence>
<evidence type="ECO:0000256" key="9">
    <source>
        <dbReference type="ARBA" id="ARBA00023125"/>
    </source>
</evidence>
<evidence type="ECO:0000256" key="5">
    <source>
        <dbReference type="ARBA" id="ARBA00022679"/>
    </source>
</evidence>
<dbReference type="Gene3D" id="3.70.10.10">
    <property type="match status" value="1"/>
</dbReference>
<evidence type="ECO:0000313" key="14">
    <source>
        <dbReference type="EMBL" id="BDR57561.1"/>
    </source>
</evidence>
<dbReference type="AlphaFoldDB" id="A0AAU9CYR3"/>
<name>A0AAU9CYR3_9LACO</name>
<comment type="function">
    <text evidence="10">Confers DNA tethering and processivity to DNA polymerases and other proteins. Acts as a clamp, forming a ring around DNA (a reaction catalyzed by the clamp-loading complex) which diffuses in an ATP-independent manner freely and bidirectionally along dsDNA. Initially characterized for its ability to contact the catalytic subunit of DNA polymerase III (Pol III), a complex, multichain enzyme responsible for most of the replicative synthesis in bacteria; Pol III exhibits 3'-5' exonuclease proofreading activity. The beta chain is required for initiation of replication as well as for processivity of DNA replication.</text>
</comment>
<dbReference type="GO" id="GO:0008408">
    <property type="term" value="F:3'-5' exonuclease activity"/>
    <property type="evidence" value="ECO:0007669"/>
    <property type="project" value="InterPro"/>
</dbReference>
<feature type="domain" description="DNA polymerase III beta sliding clamp C-terminal" evidence="13">
    <location>
        <begin position="251"/>
        <end position="361"/>
    </location>
</feature>